<keyword evidence="3" id="KW-0597">Phosphoprotein</keyword>
<feature type="domain" description="Carrier" evidence="4">
    <location>
        <begin position="2136"/>
        <end position="2210"/>
    </location>
</feature>
<dbReference type="InterPro" id="IPR000873">
    <property type="entry name" value="AMP-dep_synth/lig_dom"/>
</dbReference>
<accession>A0ABP1F9T1</accession>
<dbReference type="Gene3D" id="3.30.300.30">
    <property type="match status" value="4"/>
</dbReference>
<feature type="domain" description="Carrier" evidence="4">
    <location>
        <begin position="1066"/>
        <end position="1140"/>
    </location>
</feature>
<comment type="cofactor">
    <cofactor evidence="1">
        <name>pantetheine 4'-phosphate</name>
        <dbReference type="ChEBI" id="CHEBI:47942"/>
    </cofactor>
</comment>
<proteinExistence type="predicted"/>
<dbReference type="InterPro" id="IPR023213">
    <property type="entry name" value="CAT-like_dom_sf"/>
</dbReference>
<dbReference type="Pfam" id="PF13193">
    <property type="entry name" value="AMP-binding_C"/>
    <property type="match status" value="3"/>
</dbReference>
<dbReference type="CDD" id="cd19544">
    <property type="entry name" value="E-C_NRPS"/>
    <property type="match status" value="2"/>
</dbReference>
<dbReference type="InterPro" id="IPR036736">
    <property type="entry name" value="ACP-like_sf"/>
</dbReference>
<evidence type="ECO:0000256" key="2">
    <source>
        <dbReference type="ARBA" id="ARBA00022450"/>
    </source>
</evidence>
<gene>
    <name evidence="5" type="ORF">T190115A13A_320001</name>
</gene>
<evidence type="ECO:0000256" key="1">
    <source>
        <dbReference type="ARBA" id="ARBA00001957"/>
    </source>
</evidence>
<dbReference type="Gene3D" id="3.40.50.980">
    <property type="match status" value="6"/>
</dbReference>
<evidence type="ECO:0000313" key="6">
    <source>
        <dbReference type="Proteomes" id="UP001497602"/>
    </source>
</evidence>
<organism evidence="5 6">
    <name type="scientific">Tenacibaculum vairaonense</name>
    <dbReference type="NCBI Taxonomy" id="3137860"/>
    <lineage>
        <taxon>Bacteria</taxon>
        <taxon>Pseudomonadati</taxon>
        <taxon>Bacteroidota</taxon>
        <taxon>Flavobacteriia</taxon>
        <taxon>Flavobacteriales</taxon>
        <taxon>Flavobacteriaceae</taxon>
        <taxon>Tenacibaculum</taxon>
    </lineage>
</organism>
<sequence length="3281" mass="367479">MVPTLWIELEEMPLTVNGKLDRKALPEPDGSMLSTKEYVAPRNETEEKLVTIWQKLLGVEEIGVYDDFFELGGHSLLATRLVSLTRKELGKEIAIRDIFEYNTISDLGLYISTKFEEILLPSVVVEDCSEQIPLSFSQERLWFLDKLQSSSQEYHIPVVLKLEGNLNISIVEEALRIIINRHEILRTVIYEKEGIGYQKVIESNKWFLHQEAIAKEAKIEKEISDFINLPFDLSKDYMLRSCLYNLDNNQYILACVFHHIASDGWSSGILMSEFDELYASINSQQEVILPELSLQYKDYAIWQRKYIEGRALESQLTYWENKLSGVDYLKLPLDYTRPTIQSTEGSGISVAINKELTGAINTLCKQEGVTMFMFLLSAFKVLLSRYSGQEDICVGTPIANRTQAELEGVIGFFVNTLALRSNLSGNPSFKEVLKEVKTTTLEGYDHQLVPFEKVVDKMVTTRDMSMSPLFQVMFVLQNTPSNSKLAIENVTISEYELEGITSQFDLTLNISENDQGLLLNVEYCTALFKRTTIKQMLVHYQELLSNIINDVTQSIGSLSMLTNEEENQLLNVFNDTALDYPKDKTVVDLFELQAQETPEAIAVVYNGEELTYKELNEKSNQLAQYLISNYSVNINDLVGVVLERSDWLIVAYLATLKVGAAYVPIDPSYPEDRKEYIRKDSGINVIIDNSLLEEFKLTSSVYSINSPSINIAPSDLAYVIYTSGSTGKPKGVMVEHKNLLHLCFWHQSAYNVTSLSRGTLFAGIGFDASVWEIYPYILKGASLYPVSNNIRYDLNLFSEFLEYNTITHAYIPTLLCERFIEEEISLSKITILTGGDALSVNTNTSLNIYNNYGPTETTVVATNYKVVDADVIKIPIGKPINNTQVYITDSTMNLVPLGVVGEICIGGDGVTRGYLNREDLTNEKFTLNPFKEGGKLYKTGDLGRWLPDGNIDFIGRVDNQVKIRGYRIELGEIENVLSNIPSVIQCCVLTKEDSNGTKRLVGYVVLEGDLNKEALQTELKESLPDYMVPTLWIKVNEMPLTANGKLDKKALPEPDKTLLSTKEYVAPRNQTEEQLVVIWKELLGIEKIGVNDDFFELGGHSLLVVQLISRIQKVGYHISVQDVFSNPTIATIGEKVLGLTSSYKVPINRITKNTDRIVPSMLPLLNFDQEDIDMVVSMVDGGVSNIQDLYPLSPLQEGIYYHHLMSDKNQGDTYILPNLLSFKTEKQRTSFIEALQFVINRHDVLRTCFLSENLPNAIQVVLREATLSVKHLDIQNTDVLTELESLMNPGKQWMNVSKAPLLDLKSVDDSINDCYYLMLFAHHLILDHVGLEKVIQEIEFYLSGKESSLPEPVLYRNFIGHTLHSQSINDSERYFKELLGEVKEPTYPFELSNIIGDTSKIEESSILLSNDFSKELRNISTDLGVSTAVLFHAAYGIVVGKCSNKEYAIFGSLFSGRLQGAVGAADSLGLFINTLPFFTELKGSVSEYVLVVKKSLEGLLPYEQTRLSDIHNWSDISNETPLFSALLNYRHSSISSNIEGDNEENDLGITVIDSEERTNYPFTLNVDDYGDIFGLTAQVDTSVGADRMLAFMQKILNQLLEGLKSEKELLVNTLTILPEEEKKQLVEVFNATTVKYPFDKTVLDLFAKQVKNTPEAIAVVYKGSQLTYQELDKRSNQLAHYLRNQDVQIDTLVGICLERSLEMIVGILGILKSGGAYVPIDPTYPKDRIDYMIKDTEISLVLSSADSRETIIEQEEITIISLDTEWHTIAAYSDEALSDIISSDNLAYIIYTSGSTGKPKGVMIEHGNMFNLISWARSNFKDSLEVGMLASTSINFDLSIFEIFTSLISGSKLHLVDNLLSLVEDSEVSVSLMNTVPSVLLGLLESGKIPDTVQTINLAGEPLSTNLVNRIYKESSVSQVFDLYGPSEATTYSTYSKRLVNGIQTIGKPIDNTEIYILNDALELLPIGVIGELCVGGRGVARGYLNREELTQEKFVANPFKDEGKVYKTGDLGRWLPNGTIEYMGRKDNQVKIRGYRIELGEIENTLSQIEGIHNNCVLAKADVNGNNRLVGYVVADNGFDKEDIQIQLKKSLPNYMVPLIWIEMEEMPLMSNGKLDKKALPNPDGIMLTKNEYIAPRNETEEKVVAIWQELLGIEKIGIHDNFFELGGHSLLVVQLITRLQKIGFHIAVKEIFSNATVAIISEKLSSSTSVYQVPANGITIDTDRITPSMTPLLNFEQEDIDKVVDSIKGGVSNIQDMYPLSPLQEGIYFHHLMSNQEEGDPYILSSLLSFTDQSKRKSFIEALQFIINRHDVLRTCVLSEGLPQAVQVVLREVTLSVEELNIDTSEDVLLQLESLKATSKLWIDVSKAPLLNLKTADDISNSKYYLMIDQHHLVLDHVGLDKITSEIILYLSGKESSLLTPVLYRDFIGHTLHSQSINDSKSYFKGLLGEVDEPTYPFELSNIKGNGSDIVESTILLPKKLSKKLRKVSTDFGMSPAVLFHAAYGIVVGRCSNKDYALFGSLFSGRLQGSVGAADSLGLFINTLPFFIELKGNVLEYIDKIKEELRGLLPYEQTPLSSIQNWSGISNEMPLFSALLNFRHTSISQEEEDAEANLGITFIKANERTNYPFSLSVDDYGIDFGLTAQTDPSIKPTRILSYMEEILTQLIEGLINGTSIESLSMLTEKEEIKLLETFNDVSVSYPQDKTLIDLFTNQVEVSPETTAVVYKGKKLTYKELDELSNQLANYLVATYTINSENPIGVVLERSDWLIVSLLAILKTGGAYVPIDPTYPDERKEYILTDSGSILIIDDAFLNTFKESITKYSTESLDLLVKPKDLAYIIYTSGSTGKPKGVMIEHCSIINTLLSQIASFSINSKDNCLQFASPSFDASIWEIGITLLSGASLHIIQEGKKSDTSFFKEFIKENNITFATLPPAFLQLLAVEDLESIKTLVTAGEAIPLGLAKAFSEKYKYVNAYGPTETSICATTYHGAIKDLVPIGKPIHNTQAYILNTEAKLLPIGVVGELCVGGIGVARGYLNREELTRDKFIKSPFKEGARLYRTGDLARWLPNGTLEFIGRKDNQVKIRGYRIELGEIENALSSLTIISQSCVLAKEDASGNKRLIGYVVAEGEFDKEIVQEELKNHLPDYMIPTLWIELETMPLTSNGKIARKSLPSPEGIEMSSKEYMAPRNETEEKLVAVWQELLGIERIGIYDNFFELGGHSLLATRLVSMIRKELEIEIAIQDIFEFSTIEEMSSFIHYKVVNFSDSVDEYSMSIDI</sequence>
<dbReference type="Gene3D" id="3.30.559.30">
    <property type="entry name" value="Nonribosomal peptide synthetase, condensation domain"/>
    <property type="match status" value="3"/>
</dbReference>
<dbReference type="EMBL" id="CAXJRC010000025">
    <property type="protein sequence ID" value="CAL2107141.1"/>
    <property type="molecule type" value="Genomic_DNA"/>
</dbReference>
<keyword evidence="6" id="KW-1185">Reference proteome</keyword>
<dbReference type="CDD" id="cd05930">
    <property type="entry name" value="A_NRPS"/>
    <property type="match status" value="3"/>
</dbReference>
<dbReference type="PROSITE" id="PS00012">
    <property type="entry name" value="PHOSPHOPANTETHEINE"/>
    <property type="match status" value="3"/>
</dbReference>
<dbReference type="SUPFAM" id="SSF52777">
    <property type="entry name" value="CoA-dependent acyltransferases"/>
    <property type="match status" value="6"/>
</dbReference>
<feature type="domain" description="Carrier" evidence="4">
    <location>
        <begin position="3190"/>
        <end position="3265"/>
    </location>
</feature>
<dbReference type="SMART" id="SM00823">
    <property type="entry name" value="PKS_PP"/>
    <property type="match status" value="4"/>
</dbReference>
<evidence type="ECO:0000259" key="4">
    <source>
        <dbReference type="PROSITE" id="PS50075"/>
    </source>
</evidence>
<protein>
    <recommendedName>
        <fullName evidence="4">Carrier domain-containing protein</fullName>
    </recommendedName>
</protein>
<dbReference type="Gene3D" id="1.10.1200.10">
    <property type="entry name" value="ACP-like"/>
    <property type="match status" value="4"/>
</dbReference>
<name>A0ABP1F9T1_9FLAO</name>
<dbReference type="PROSITE" id="PS50075">
    <property type="entry name" value="CARRIER"/>
    <property type="match status" value="4"/>
</dbReference>
<dbReference type="PROSITE" id="PS00455">
    <property type="entry name" value="AMP_BINDING"/>
    <property type="match status" value="3"/>
</dbReference>
<keyword evidence="2" id="KW-0596">Phosphopantetheine</keyword>
<dbReference type="PANTHER" id="PTHR45527">
    <property type="entry name" value="NONRIBOSOMAL PEPTIDE SYNTHETASE"/>
    <property type="match status" value="1"/>
</dbReference>
<dbReference type="InterPro" id="IPR001242">
    <property type="entry name" value="Condensation_dom"/>
</dbReference>
<dbReference type="PANTHER" id="PTHR45527:SF1">
    <property type="entry name" value="FATTY ACID SYNTHASE"/>
    <property type="match status" value="1"/>
</dbReference>
<dbReference type="InterPro" id="IPR045851">
    <property type="entry name" value="AMP-bd_C_sf"/>
</dbReference>
<dbReference type="Proteomes" id="UP001497602">
    <property type="component" value="Unassembled WGS sequence"/>
</dbReference>
<evidence type="ECO:0000256" key="3">
    <source>
        <dbReference type="ARBA" id="ARBA00022553"/>
    </source>
</evidence>
<dbReference type="Gene3D" id="3.30.559.10">
    <property type="entry name" value="Chloramphenicol acetyltransferase-like domain"/>
    <property type="match status" value="3"/>
</dbReference>
<evidence type="ECO:0000313" key="5">
    <source>
        <dbReference type="EMBL" id="CAL2107141.1"/>
    </source>
</evidence>
<dbReference type="NCBIfam" id="TIGR01733">
    <property type="entry name" value="AA-adenyl-dom"/>
    <property type="match status" value="3"/>
</dbReference>
<dbReference type="CDD" id="cd19531">
    <property type="entry name" value="LCL_NRPS-like"/>
    <property type="match status" value="1"/>
</dbReference>
<dbReference type="InterPro" id="IPR020806">
    <property type="entry name" value="PKS_PP-bd"/>
</dbReference>
<dbReference type="SUPFAM" id="SSF56801">
    <property type="entry name" value="Acetyl-CoA synthetase-like"/>
    <property type="match status" value="4"/>
</dbReference>
<dbReference type="Pfam" id="PF00501">
    <property type="entry name" value="AMP-binding"/>
    <property type="match status" value="3"/>
</dbReference>
<dbReference type="Gene3D" id="2.30.38.10">
    <property type="entry name" value="Luciferase, Domain 3"/>
    <property type="match status" value="3"/>
</dbReference>
<dbReference type="Pfam" id="PF00668">
    <property type="entry name" value="Condensation"/>
    <property type="match status" value="3"/>
</dbReference>
<dbReference type="SUPFAM" id="SSF47336">
    <property type="entry name" value="ACP-like"/>
    <property type="match status" value="4"/>
</dbReference>
<reference evidence="5 6" key="1">
    <citation type="submission" date="2024-05" db="EMBL/GenBank/DDBJ databases">
        <authorList>
            <person name="Duchaud E."/>
        </authorList>
    </citation>
    <scope>NUCLEOTIDE SEQUENCE [LARGE SCALE GENOMIC DNA]</scope>
    <source>
        <strain evidence="5">Ena-SAMPLE-TAB-13-05-2024-13:56:06:370-140305</strain>
    </source>
</reference>
<feature type="domain" description="Carrier" evidence="4">
    <location>
        <begin position="40"/>
        <end position="115"/>
    </location>
</feature>
<dbReference type="Pfam" id="PF00550">
    <property type="entry name" value="PP-binding"/>
    <property type="match status" value="4"/>
</dbReference>
<dbReference type="InterPro" id="IPR009081">
    <property type="entry name" value="PP-bd_ACP"/>
</dbReference>
<comment type="caution">
    <text evidence="5">The sequence shown here is derived from an EMBL/GenBank/DDBJ whole genome shotgun (WGS) entry which is preliminary data.</text>
</comment>
<dbReference type="InterPro" id="IPR010071">
    <property type="entry name" value="AA_adenyl_dom"/>
</dbReference>
<dbReference type="InterPro" id="IPR006162">
    <property type="entry name" value="Ppantetheine_attach_site"/>
</dbReference>
<dbReference type="NCBIfam" id="NF003417">
    <property type="entry name" value="PRK04813.1"/>
    <property type="match status" value="4"/>
</dbReference>
<dbReference type="InterPro" id="IPR020845">
    <property type="entry name" value="AMP-binding_CS"/>
</dbReference>
<dbReference type="InterPro" id="IPR025110">
    <property type="entry name" value="AMP-bd_C"/>
</dbReference>